<dbReference type="AlphaFoldDB" id="A0A8T1UJJ9"/>
<accession>A0A8T1UJJ9</accession>
<dbReference type="OrthoDB" id="10263206at2759"/>
<evidence type="ECO:0000313" key="2">
    <source>
        <dbReference type="Proteomes" id="UP000688947"/>
    </source>
</evidence>
<organism evidence="1 2">
    <name type="scientific">Phytophthora cactorum</name>
    <dbReference type="NCBI Taxonomy" id="29920"/>
    <lineage>
        <taxon>Eukaryota</taxon>
        <taxon>Sar</taxon>
        <taxon>Stramenopiles</taxon>
        <taxon>Oomycota</taxon>
        <taxon>Peronosporomycetes</taxon>
        <taxon>Peronosporales</taxon>
        <taxon>Peronosporaceae</taxon>
        <taxon>Phytophthora</taxon>
    </lineage>
</organism>
<proteinExistence type="predicted"/>
<name>A0A8T1UJJ9_9STRA</name>
<comment type="caution">
    <text evidence="1">The sequence shown here is derived from an EMBL/GenBank/DDBJ whole genome shotgun (WGS) entry which is preliminary data.</text>
</comment>
<gene>
    <name evidence="1" type="ORF">JG687_00006388</name>
</gene>
<protein>
    <submittedName>
        <fullName evidence="1">Uncharacterized protein</fullName>
    </submittedName>
</protein>
<sequence>MDAQPAAPSDVQLRQQYDALLAGDSITADYERWRELKRLVIVHGLPRDEGVGTDVEAYSNAKERRITTETFAMIHFALFEEIWNLHNVCQKRNWDMDLMKLLHRLPEDLLYEIARHPFENPDAPTSLPFHPKTISAIATQVRKQQEPQPGDAVPFLLILFTS</sequence>
<reference evidence="1" key="1">
    <citation type="submission" date="2021-01" db="EMBL/GenBank/DDBJ databases">
        <title>Phytophthora aleatoria, a newly-described species from Pinus radiata is distinct from Phytophthora cactorum isolates based on comparative genomics.</title>
        <authorList>
            <person name="Mcdougal R."/>
            <person name="Panda P."/>
            <person name="Williams N."/>
            <person name="Studholme D.J."/>
        </authorList>
    </citation>
    <scope>NUCLEOTIDE SEQUENCE</scope>
    <source>
        <strain evidence="1">NZFS 3830</strain>
    </source>
</reference>
<dbReference type="EMBL" id="JAENGZ010000260">
    <property type="protein sequence ID" value="KAG6963709.1"/>
    <property type="molecule type" value="Genomic_DNA"/>
</dbReference>
<dbReference type="Proteomes" id="UP000688947">
    <property type="component" value="Unassembled WGS sequence"/>
</dbReference>
<dbReference type="VEuPathDB" id="FungiDB:PC110_g2766"/>
<evidence type="ECO:0000313" key="1">
    <source>
        <dbReference type="EMBL" id="KAG6963709.1"/>
    </source>
</evidence>